<organism evidence="2">
    <name type="scientific">marine sediment metagenome</name>
    <dbReference type="NCBI Taxonomy" id="412755"/>
    <lineage>
        <taxon>unclassified sequences</taxon>
        <taxon>metagenomes</taxon>
        <taxon>ecological metagenomes</taxon>
    </lineage>
</organism>
<dbReference type="Pfam" id="PF24043">
    <property type="entry name" value="DUF7352"/>
    <property type="match status" value="1"/>
</dbReference>
<dbReference type="EMBL" id="BARS01046843">
    <property type="protein sequence ID" value="GAG33556.1"/>
    <property type="molecule type" value="Genomic_DNA"/>
</dbReference>
<evidence type="ECO:0000259" key="1">
    <source>
        <dbReference type="Pfam" id="PF24043"/>
    </source>
</evidence>
<proteinExistence type="predicted"/>
<dbReference type="AlphaFoldDB" id="X0Y9L5"/>
<name>X0Y9L5_9ZZZZ</name>
<accession>X0Y9L5</accession>
<sequence length="97" mass="11444">MKTIWKLEINFEDVQLVEMPHGSVPLKVGWDPHEKKAYLWVECDTRKDKMKCRVFVRDTGENLDGVAGYYIGTVTYPSRVEPKLFQWHIYFNPEPVV</sequence>
<reference evidence="2" key="1">
    <citation type="journal article" date="2014" name="Front. Microbiol.">
        <title>High frequency of phylogenetically diverse reductive dehalogenase-homologous genes in deep subseafloor sedimentary metagenomes.</title>
        <authorList>
            <person name="Kawai M."/>
            <person name="Futagami T."/>
            <person name="Toyoda A."/>
            <person name="Takaki Y."/>
            <person name="Nishi S."/>
            <person name="Hori S."/>
            <person name="Arai W."/>
            <person name="Tsubouchi T."/>
            <person name="Morono Y."/>
            <person name="Uchiyama I."/>
            <person name="Ito T."/>
            <person name="Fujiyama A."/>
            <person name="Inagaki F."/>
            <person name="Takami H."/>
        </authorList>
    </citation>
    <scope>NUCLEOTIDE SEQUENCE</scope>
    <source>
        <strain evidence="2">Expedition CK06-06</strain>
    </source>
</reference>
<comment type="caution">
    <text evidence="2">The sequence shown here is derived from an EMBL/GenBank/DDBJ whole genome shotgun (WGS) entry which is preliminary data.</text>
</comment>
<gene>
    <name evidence="2" type="ORF">S01H1_70438</name>
</gene>
<dbReference type="InterPro" id="IPR055776">
    <property type="entry name" value="DUF7352"/>
</dbReference>
<feature type="domain" description="DUF7352" evidence="1">
    <location>
        <begin position="1"/>
        <end position="93"/>
    </location>
</feature>
<evidence type="ECO:0000313" key="2">
    <source>
        <dbReference type="EMBL" id="GAG33556.1"/>
    </source>
</evidence>
<protein>
    <recommendedName>
        <fullName evidence="1">DUF7352 domain-containing protein</fullName>
    </recommendedName>
</protein>